<reference evidence="10" key="1">
    <citation type="journal article" date="2011" name="BMC Genomics">
        <title>Complete genome sequence of the filamentous anoxygenic phototrophic bacterium Chloroflexus aurantiacus.</title>
        <authorList>
            <person name="Tang K.H."/>
            <person name="Barry K."/>
            <person name="Chertkov O."/>
            <person name="Dalin E."/>
            <person name="Han C.S."/>
            <person name="Hauser L.J."/>
            <person name="Honchak B.M."/>
            <person name="Karbach L.E."/>
            <person name="Land M.L."/>
            <person name="Lapidus A."/>
            <person name="Larimer F.W."/>
            <person name="Mikhailova N."/>
            <person name="Pitluck S."/>
            <person name="Pierson B.K."/>
            <person name="Blankenship R.E."/>
        </authorList>
    </citation>
    <scope>NUCLEOTIDE SEQUENCE [LARGE SCALE GENOMIC DNA]</scope>
    <source>
        <strain evidence="10">ATCC 29366 / DSM 635 / J-10-fl</strain>
    </source>
</reference>
<dbReference type="NCBIfam" id="TIGR02135">
    <property type="entry name" value="phoU_full"/>
    <property type="match status" value="1"/>
</dbReference>
<protein>
    <recommendedName>
        <fullName evidence="7">Phosphate-specific transport system accessory protein PhoU</fullName>
    </recommendedName>
</protein>
<evidence type="ECO:0000256" key="5">
    <source>
        <dbReference type="ARBA" id="ARBA00022490"/>
    </source>
</evidence>
<evidence type="ECO:0000256" key="7">
    <source>
        <dbReference type="PIRNR" id="PIRNR003107"/>
    </source>
</evidence>
<dbReference type="HOGENOM" id="CLU_078518_2_1_0"/>
<keyword evidence="5 7" id="KW-0963">Cytoplasm</keyword>
<evidence type="ECO:0000256" key="3">
    <source>
        <dbReference type="ARBA" id="ARBA00011738"/>
    </source>
</evidence>
<dbReference type="PATRIC" id="fig|324602.8.peg.626"/>
<dbReference type="GO" id="GO:0045936">
    <property type="term" value="P:negative regulation of phosphate metabolic process"/>
    <property type="evidence" value="ECO:0007669"/>
    <property type="project" value="InterPro"/>
</dbReference>
<dbReference type="AlphaFoldDB" id="A9WEN8"/>
<dbReference type="PIRSF" id="PIRSF003107">
    <property type="entry name" value="PhoU"/>
    <property type="match status" value="1"/>
</dbReference>
<dbReference type="InterPro" id="IPR028366">
    <property type="entry name" value="PhoU"/>
</dbReference>
<dbReference type="GO" id="GO:0005737">
    <property type="term" value="C:cytoplasm"/>
    <property type="evidence" value="ECO:0000318"/>
    <property type="project" value="GO_Central"/>
</dbReference>
<sequence>MRPREHFDQELDALRKQVLDFGNAVVGALDRAITALEKGDVELAQAVVAGDAAFNEARDAIEQHAVNLIATQQPVARDLRRIVAAMAISYELERIADYAKSTAKMVAGSPDPNRGALHAPPDLVALGRVARANLERTLAALGNGNPDAIKEIILNEDEIDHEYKRLKRALVSQLTPPEIADLLFIAHNFERVSDRALNMAEKMIFVSSGNQVELND</sequence>
<dbReference type="RefSeq" id="WP_012256453.1">
    <property type="nucleotide sequence ID" value="NC_010175.1"/>
</dbReference>
<dbReference type="PANTHER" id="PTHR42930">
    <property type="entry name" value="PHOSPHATE-SPECIFIC TRANSPORT SYSTEM ACCESSORY PROTEIN PHOU"/>
    <property type="match status" value="1"/>
</dbReference>
<accession>A9WEN8</accession>
<dbReference type="STRING" id="324602.Caur_0551"/>
<dbReference type="InterPro" id="IPR038078">
    <property type="entry name" value="PhoU-like_sf"/>
</dbReference>
<dbReference type="EMBL" id="CP000909">
    <property type="protein sequence ID" value="ABY33797.1"/>
    <property type="molecule type" value="Genomic_DNA"/>
</dbReference>
<proteinExistence type="inferred from homology"/>
<dbReference type="SUPFAM" id="SSF109755">
    <property type="entry name" value="PhoU-like"/>
    <property type="match status" value="1"/>
</dbReference>
<organism evidence="9 10">
    <name type="scientific">Chloroflexus aurantiacus (strain ATCC 29366 / DSM 635 / J-10-fl)</name>
    <dbReference type="NCBI Taxonomy" id="324602"/>
    <lineage>
        <taxon>Bacteria</taxon>
        <taxon>Bacillati</taxon>
        <taxon>Chloroflexota</taxon>
        <taxon>Chloroflexia</taxon>
        <taxon>Chloroflexales</taxon>
        <taxon>Chloroflexineae</taxon>
        <taxon>Chloroflexaceae</taxon>
        <taxon>Chloroflexus</taxon>
    </lineage>
</organism>
<dbReference type="GO" id="GO:2000186">
    <property type="term" value="P:negative regulation of phosphate transmembrane transport"/>
    <property type="evidence" value="ECO:0000318"/>
    <property type="project" value="GO_Central"/>
</dbReference>
<evidence type="ECO:0000256" key="1">
    <source>
        <dbReference type="ARBA" id="ARBA00004496"/>
    </source>
</evidence>
<evidence type="ECO:0000256" key="4">
    <source>
        <dbReference type="ARBA" id="ARBA00022448"/>
    </source>
</evidence>
<comment type="similarity">
    <text evidence="2 7">Belongs to the PhoU family.</text>
</comment>
<gene>
    <name evidence="9" type="ordered locus">Caur_0551</name>
</gene>
<keyword evidence="4 7" id="KW-0813">Transport</keyword>
<keyword evidence="10" id="KW-1185">Reference proteome</keyword>
<feature type="domain" description="PhoU" evidence="8">
    <location>
        <begin position="126"/>
        <end position="202"/>
    </location>
</feature>
<evidence type="ECO:0000313" key="10">
    <source>
        <dbReference type="Proteomes" id="UP000002008"/>
    </source>
</evidence>
<evidence type="ECO:0000259" key="8">
    <source>
        <dbReference type="Pfam" id="PF01895"/>
    </source>
</evidence>
<comment type="subcellular location">
    <subcellularLocation>
        <location evidence="1 7">Cytoplasm</location>
    </subcellularLocation>
</comment>
<dbReference type="eggNOG" id="COG0704">
    <property type="taxonomic scope" value="Bacteria"/>
</dbReference>
<dbReference type="InParanoid" id="A9WEN8"/>
<dbReference type="FunFam" id="1.20.58.220:FF:000004">
    <property type="entry name" value="Phosphate-specific transport system accessory protein PhoU"/>
    <property type="match status" value="1"/>
</dbReference>
<name>A9WEN8_CHLAA</name>
<dbReference type="GO" id="GO:0030643">
    <property type="term" value="P:intracellular phosphate ion homeostasis"/>
    <property type="evidence" value="ECO:0007669"/>
    <property type="project" value="InterPro"/>
</dbReference>
<keyword evidence="6 7" id="KW-0592">Phosphate transport</keyword>
<dbReference type="KEGG" id="cau:Caur_0551"/>
<dbReference type="Gene3D" id="1.20.58.220">
    <property type="entry name" value="Phosphate transport system protein phou homolog 2, domain 2"/>
    <property type="match status" value="1"/>
</dbReference>
<evidence type="ECO:0000256" key="2">
    <source>
        <dbReference type="ARBA" id="ARBA00008107"/>
    </source>
</evidence>
<dbReference type="Pfam" id="PF01895">
    <property type="entry name" value="PhoU"/>
    <property type="match status" value="2"/>
</dbReference>
<comment type="function">
    <text evidence="7">Plays a role in the regulation of phosphate uptake.</text>
</comment>
<dbReference type="PANTHER" id="PTHR42930:SF3">
    <property type="entry name" value="PHOSPHATE-SPECIFIC TRANSPORT SYSTEM ACCESSORY PROTEIN PHOU"/>
    <property type="match status" value="1"/>
</dbReference>
<feature type="domain" description="PhoU" evidence="8">
    <location>
        <begin position="20"/>
        <end position="105"/>
    </location>
</feature>
<dbReference type="Proteomes" id="UP000002008">
    <property type="component" value="Chromosome"/>
</dbReference>
<evidence type="ECO:0000256" key="6">
    <source>
        <dbReference type="ARBA" id="ARBA00022592"/>
    </source>
</evidence>
<dbReference type="InterPro" id="IPR026022">
    <property type="entry name" value="PhoU_dom"/>
</dbReference>
<evidence type="ECO:0000313" key="9">
    <source>
        <dbReference type="EMBL" id="ABY33797.1"/>
    </source>
</evidence>
<dbReference type="EnsemblBacteria" id="ABY33797">
    <property type="protein sequence ID" value="ABY33797"/>
    <property type="gene ID" value="Caur_0551"/>
</dbReference>
<comment type="subunit">
    <text evidence="3 7">Homodimer.</text>
</comment>
<dbReference type="GO" id="GO:0006817">
    <property type="term" value="P:phosphate ion transport"/>
    <property type="evidence" value="ECO:0007669"/>
    <property type="project" value="UniProtKB-KW"/>
</dbReference>